<reference evidence="2 3" key="1">
    <citation type="submission" date="2018-12" db="EMBL/GenBank/DDBJ databases">
        <authorList>
            <consortium name="Pathogen Informatics"/>
        </authorList>
    </citation>
    <scope>NUCLEOTIDE SEQUENCE [LARGE SCALE GENOMIC DNA]</scope>
    <source>
        <strain evidence="2 3">NCTC10741</strain>
    </source>
</reference>
<name>A0A3P8L5Y6_TSUPA</name>
<dbReference type="AlphaFoldDB" id="A0A3P8L5Y6"/>
<dbReference type="EMBL" id="LR131273">
    <property type="protein sequence ID" value="VDR38371.1"/>
    <property type="molecule type" value="Genomic_DNA"/>
</dbReference>
<feature type="transmembrane region" description="Helical" evidence="1">
    <location>
        <begin position="176"/>
        <end position="200"/>
    </location>
</feature>
<keyword evidence="1" id="KW-0812">Transmembrane</keyword>
<protein>
    <submittedName>
        <fullName evidence="2">Probable cobalt transporter subunit (CbtA)</fullName>
    </submittedName>
</protein>
<dbReference type="Pfam" id="PF09490">
    <property type="entry name" value="CbtA"/>
    <property type="match status" value="1"/>
</dbReference>
<dbReference type="RefSeq" id="WP_126195641.1">
    <property type="nucleotide sequence ID" value="NZ_CP085954.1"/>
</dbReference>
<evidence type="ECO:0000313" key="3">
    <source>
        <dbReference type="Proteomes" id="UP000271626"/>
    </source>
</evidence>
<dbReference type="InterPro" id="IPR012666">
    <property type="entry name" value="CbtA_put"/>
</dbReference>
<dbReference type="OrthoDB" id="6851830at2"/>
<feature type="transmembrane region" description="Helical" evidence="1">
    <location>
        <begin position="71"/>
        <end position="94"/>
    </location>
</feature>
<feature type="transmembrane region" description="Helical" evidence="1">
    <location>
        <begin position="106"/>
        <end position="125"/>
    </location>
</feature>
<feature type="transmembrane region" description="Helical" evidence="1">
    <location>
        <begin position="145"/>
        <end position="169"/>
    </location>
</feature>
<feature type="transmembrane region" description="Helical" evidence="1">
    <location>
        <begin position="9"/>
        <end position="28"/>
    </location>
</feature>
<feature type="transmembrane region" description="Helical" evidence="1">
    <location>
        <begin position="212"/>
        <end position="233"/>
    </location>
</feature>
<evidence type="ECO:0000313" key="2">
    <source>
        <dbReference type="EMBL" id="VDR38371.1"/>
    </source>
</evidence>
<evidence type="ECO:0000256" key="1">
    <source>
        <dbReference type="SAM" id="Phobius"/>
    </source>
</evidence>
<gene>
    <name evidence="2" type="ORF">NCTC10741_01489</name>
</gene>
<sequence>MEKHVIARGALAGAIGGLLAFVFGRILVEPIIGRAVAFEDARNAAEHAGMPGMAGMAEEPELFTRAVQQNVGLGAGLILFGVAMGALFGVAYCVAAPKLARWTPRAVALAVAGSLFAGVYALPYLKYPPNPPVVGDPDTIRERTGAYLLMVAICLGLVAAAWVIGLAAVPRVGAYGAALAGGAIVVGGLVVACLLLPATVATPKGFDPDDLYWFRTYSFLAQAILWSAIGLIGGESVHRLTVRSGSRAVPITV</sequence>
<organism evidence="2 3">
    <name type="scientific">Tsukamurella paurometabola</name>
    <name type="common">Corynebacterium paurometabolum</name>
    <dbReference type="NCBI Taxonomy" id="2061"/>
    <lineage>
        <taxon>Bacteria</taxon>
        <taxon>Bacillati</taxon>
        <taxon>Actinomycetota</taxon>
        <taxon>Actinomycetes</taxon>
        <taxon>Mycobacteriales</taxon>
        <taxon>Tsukamurellaceae</taxon>
        <taxon>Tsukamurella</taxon>
    </lineage>
</organism>
<dbReference type="Proteomes" id="UP000271626">
    <property type="component" value="Chromosome"/>
</dbReference>
<keyword evidence="1" id="KW-0472">Membrane</keyword>
<keyword evidence="1" id="KW-1133">Transmembrane helix</keyword>
<accession>A0A3P8L5Y6</accession>
<proteinExistence type="predicted"/>